<evidence type="ECO:0000256" key="2">
    <source>
        <dbReference type="ARBA" id="ARBA00022643"/>
    </source>
</evidence>
<evidence type="ECO:0000313" key="5">
    <source>
        <dbReference type="EMBL" id="MBC3792226.1"/>
    </source>
</evidence>
<comment type="caution">
    <text evidence="5">The sequence shown here is derived from an EMBL/GenBank/DDBJ whole genome shotgun (WGS) entry which is preliminary data.</text>
</comment>
<evidence type="ECO:0000256" key="3">
    <source>
        <dbReference type="ARBA" id="ARBA00022991"/>
    </source>
</evidence>
<dbReference type="InterPro" id="IPR000014">
    <property type="entry name" value="PAS"/>
</dbReference>
<dbReference type="Gene3D" id="3.30.450.20">
    <property type="entry name" value="PAS domain"/>
    <property type="match status" value="1"/>
</dbReference>
<protein>
    <submittedName>
        <fullName evidence="5">PAS domain S-box-containing protein</fullName>
    </submittedName>
</protein>
<evidence type="ECO:0000259" key="4">
    <source>
        <dbReference type="PROSITE" id="PS50112"/>
    </source>
</evidence>
<dbReference type="SUPFAM" id="SSF55785">
    <property type="entry name" value="PYP-like sensor domain (PAS domain)"/>
    <property type="match status" value="1"/>
</dbReference>
<dbReference type="PROSITE" id="PS50112">
    <property type="entry name" value="PAS"/>
    <property type="match status" value="1"/>
</dbReference>
<accession>A0ABR6W6L7</accession>
<reference evidence="5 6" key="1">
    <citation type="submission" date="2019-06" db="EMBL/GenBank/DDBJ databases">
        <title>Spirosoma utsteinense sp. nov. isolated from Antarctic ice-free soils.</title>
        <authorList>
            <person name="Tahon G."/>
        </authorList>
    </citation>
    <scope>NUCLEOTIDE SEQUENCE [LARGE SCALE GENOMIC DNA]</scope>
    <source>
        <strain evidence="5 6">LMG 31447</strain>
    </source>
</reference>
<dbReference type="Proteomes" id="UP000700732">
    <property type="component" value="Unassembled WGS sequence"/>
</dbReference>
<dbReference type="PANTHER" id="PTHR47429">
    <property type="entry name" value="PROTEIN TWIN LOV 1"/>
    <property type="match status" value="1"/>
</dbReference>
<dbReference type="InterPro" id="IPR035965">
    <property type="entry name" value="PAS-like_dom_sf"/>
</dbReference>
<evidence type="ECO:0000313" key="6">
    <source>
        <dbReference type="Proteomes" id="UP000700732"/>
    </source>
</evidence>
<dbReference type="NCBIfam" id="TIGR00229">
    <property type="entry name" value="sensory_box"/>
    <property type="match status" value="1"/>
</dbReference>
<keyword evidence="2" id="KW-0288">FMN</keyword>
<organism evidence="5 6">
    <name type="scientific">Spirosoma utsteinense</name>
    <dbReference type="NCBI Taxonomy" id="2585773"/>
    <lineage>
        <taxon>Bacteria</taxon>
        <taxon>Pseudomonadati</taxon>
        <taxon>Bacteroidota</taxon>
        <taxon>Cytophagia</taxon>
        <taxon>Cytophagales</taxon>
        <taxon>Cytophagaceae</taxon>
        <taxon>Spirosoma</taxon>
    </lineage>
</organism>
<keyword evidence="6" id="KW-1185">Reference proteome</keyword>
<name>A0ABR6W6L7_9BACT</name>
<dbReference type="PANTHER" id="PTHR47429:SF2">
    <property type="entry name" value="PROTEIN TWIN LOV 1"/>
    <property type="match status" value="1"/>
</dbReference>
<proteinExistence type="predicted"/>
<keyword evidence="1" id="KW-0285">Flavoprotein</keyword>
<dbReference type="EMBL" id="VFIA01000014">
    <property type="protein sequence ID" value="MBC3792226.1"/>
    <property type="molecule type" value="Genomic_DNA"/>
</dbReference>
<keyword evidence="3" id="KW-0157">Chromophore</keyword>
<dbReference type="Pfam" id="PF13426">
    <property type="entry name" value="PAS_9"/>
    <property type="match status" value="1"/>
</dbReference>
<sequence length="171" mass="20036">MFDLSPATWCDTFLSVRPMVLTSFEFMPRPAQLPLASQVDLRHVMRLARENEWQFDRQRIQSFLRKPEHVLLLTDAQQRIQFVSHGFSTMTGYAPEEALGRSPSFLQGTETSPETRQRIKTDLINSSLFEGDLLNYRKNGETYWCHVEILPLRNPLQEITHYMAFEWEVAN</sequence>
<evidence type="ECO:0000256" key="1">
    <source>
        <dbReference type="ARBA" id="ARBA00022630"/>
    </source>
</evidence>
<gene>
    <name evidence="5" type="ORF">FH603_2736</name>
</gene>
<feature type="domain" description="PAS" evidence="4">
    <location>
        <begin position="56"/>
        <end position="131"/>
    </location>
</feature>
<dbReference type="RefSeq" id="WP_186738007.1">
    <property type="nucleotide sequence ID" value="NZ_VFIA01000014.1"/>
</dbReference>
<dbReference type="CDD" id="cd00130">
    <property type="entry name" value="PAS"/>
    <property type="match status" value="1"/>
</dbReference>